<organism evidence="10 11">
    <name type="scientific">Ureibacillus thermosphaericus</name>
    <dbReference type="NCBI Taxonomy" id="51173"/>
    <lineage>
        <taxon>Bacteria</taxon>
        <taxon>Bacillati</taxon>
        <taxon>Bacillota</taxon>
        <taxon>Bacilli</taxon>
        <taxon>Bacillales</taxon>
        <taxon>Caryophanaceae</taxon>
        <taxon>Ureibacillus</taxon>
    </lineage>
</organism>
<evidence type="ECO:0000259" key="9">
    <source>
        <dbReference type="Pfam" id="PF25198"/>
    </source>
</evidence>
<feature type="domain" description="Spore germination protein N-terminal" evidence="9">
    <location>
        <begin position="30"/>
        <end position="202"/>
    </location>
</feature>
<reference evidence="10 11" key="1">
    <citation type="submission" date="2020-08" db="EMBL/GenBank/DDBJ databases">
        <title>Genomic Encyclopedia of Type Strains, Phase IV (KMG-IV): sequencing the most valuable type-strain genomes for metagenomic binning, comparative biology and taxonomic classification.</title>
        <authorList>
            <person name="Goeker M."/>
        </authorList>
    </citation>
    <scope>NUCLEOTIDE SEQUENCE [LARGE SCALE GENOMIC DNA]</scope>
    <source>
        <strain evidence="10 11">DSM 10633</strain>
    </source>
</reference>
<dbReference type="InterPro" id="IPR038501">
    <property type="entry name" value="Spore_GerAC_C_sf"/>
</dbReference>
<gene>
    <name evidence="10" type="ORF">HNR36_000283</name>
</gene>
<proteinExistence type="inferred from homology"/>
<keyword evidence="11" id="KW-1185">Reference proteome</keyword>
<keyword evidence="5" id="KW-0472">Membrane</keyword>
<evidence type="ECO:0000259" key="8">
    <source>
        <dbReference type="Pfam" id="PF05504"/>
    </source>
</evidence>
<keyword evidence="6" id="KW-0564">Palmitate</keyword>
<dbReference type="InterPro" id="IPR046953">
    <property type="entry name" value="Spore_GerAC-like_C"/>
</dbReference>
<keyword evidence="4" id="KW-0732">Signal</keyword>
<dbReference type="RefSeq" id="WP_184656206.1">
    <property type="nucleotide sequence ID" value="NZ_JAAXPW010000002.1"/>
</dbReference>
<dbReference type="Pfam" id="PF05504">
    <property type="entry name" value="Spore_GerAC"/>
    <property type="match status" value="1"/>
</dbReference>
<dbReference type="PROSITE" id="PS51257">
    <property type="entry name" value="PROKAR_LIPOPROTEIN"/>
    <property type="match status" value="1"/>
</dbReference>
<evidence type="ECO:0000256" key="2">
    <source>
        <dbReference type="ARBA" id="ARBA00007886"/>
    </source>
</evidence>
<comment type="similarity">
    <text evidence="2">Belongs to the GerABKC lipoprotein family.</text>
</comment>
<evidence type="ECO:0000256" key="1">
    <source>
        <dbReference type="ARBA" id="ARBA00004635"/>
    </source>
</evidence>
<keyword evidence="7" id="KW-0449">Lipoprotein</keyword>
<keyword evidence="3" id="KW-0309">Germination</keyword>
<protein>
    <submittedName>
        <fullName evidence="10">Spore germination protein KC</fullName>
    </submittedName>
</protein>
<evidence type="ECO:0000256" key="3">
    <source>
        <dbReference type="ARBA" id="ARBA00022544"/>
    </source>
</evidence>
<dbReference type="Proteomes" id="UP000557217">
    <property type="component" value="Unassembled WGS sequence"/>
</dbReference>
<dbReference type="InterPro" id="IPR057336">
    <property type="entry name" value="GerAC_N"/>
</dbReference>
<dbReference type="PANTHER" id="PTHR35789:SF1">
    <property type="entry name" value="SPORE GERMINATION PROTEIN B3"/>
    <property type="match status" value="1"/>
</dbReference>
<evidence type="ECO:0000256" key="4">
    <source>
        <dbReference type="ARBA" id="ARBA00022729"/>
    </source>
</evidence>
<evidence type="ECO:0000313" key="10">
    <source>
        <dbReference type="EMBL" id="MBB5147901.1"/>
    </source>
</evidence>
<accession>A0A840PT13</accession>
<dbReference type="PANTHER" id="PTHR35789">
    <property type="entry name" value="SPORE GERMINATION PROTEIN B3"/>
    <property type="match status" value="1"/>
</dbReference>
<evidence type="ECO:0000256" key="6">
    <source>
        <dbReference type="ARBA" id="ARBA00023139"/>
    </source>
</evidence>
<dbReference type="EMBL" id="JACHGZ010000002">
    <property type="protein sequence ID" value="MBB5147901.1"/>
    <property type="molecule type" value="Genomic_DNA"/>
</dbReference>
<evidence type="ECO:0000256" key="5">
    <source>
        <dbReference type="ARBA" id="ARBA00023136"/>
    </source>
</evidence>
<dbReference type="NCBIfam" id="TIGR02887">
    <property type="entry name" value="spore_ger_x_C"/>
    <property type="match status" value="1"/>
</dbReference>
<dbReference type="Pfam" id="PF25198">
    <property type="entry name" value="Spore_GerAC_N"/>
    <property type="match status" value="1"/>
</dbReference>
<dbReference type="Gene3D" id="3.30.300.210">
    <property type="entry name" value="Nutrient germinant receptor protein C, domain 3"/>
    <property type="match status" value="1"/>
</dbReference>
<dbReference type="InterPro" id="IPR008844">
    <property type="entry name" value="Spore_GerAC-like"/>
</dbReference>
<evidence type="ECO:0000313" key="11">
    <source>
        <dbReference type="Proteomes" id="UP000557217"/>
    </source>
</evidence>
<dbReference type="AlphaFoldDB" id="A0A840PT13"/>
<comment type="subcellular location">
    <subcellularLocation>
        <location evidence="1">Membrane</location>
        <topology evidence="1">Lipid-anchor</topology>
    </subcellularLocation>
</comment>
<evidence type="ECO:0000256" key="7">
    <source>
        <dbReference type="ARBA" id="ARBA00023288"/>
    </source>
</evidence>
<feature type="domain" description="Spore germination GerAC-like C-terminal" evidence="8">
    <location>
        <begin position="226"/>
        <end position="372"/>
    </location>
</feature>
<sequence>MLIKKRMKVKLFILITIPFLVVLTGCGEFKDIDKMVFVSMIGIDETDDPEKPYKIILKLYVPTSSFRQNPTPEYTYLSKNGKTLAETISILESHLDKELDFGHSKLIVVGEKILQNDNYKEILDFLIRRPDIQMISYFAVGRPNAEEIIKFLPAGETALQPTIFNYFDNNGAESSYIISTFLFDFRRRLKEEGIDPILPIVEMNEPKTHFIINKSIVLADNRPPYELDTDKTLLFKTLSMNAKTIFFAVKREREYFVSRIDSIKSKYNVNVENNKASIKIEMKLAGVITESKNTLSSKELSRYSKMLDEEMKEKVSEFIHEMKREGYDPFGFGLKYYAHTLPKNRMTHEEWLEAYKNADVEVVVKSNLKSTGSIQ</sequence>
<dbReference type="GO" id="GO:0009847">
    <property type="term" value="P:spore germination"/>
    <property type="evidence" value="ECO:0007669"/>
    <property type="project" value="InterPro"/>
</dbReference>
<comment type="caution">
    <text evidence="10">The sequence shown here is derived from an EMBL/GenBank/DDBJ whole genome shotgun (WGS) entry which is preliminary data.</text>
</comment>
<name>A0A840PT13_URETH</name>
<dbReference type="GO" id="GO:0016020">
    <property type="term" value="C:membrane"/>
    <property type="evidence" value="ECO:0007669"/>
    <property type="project" value="UniProtKB-SubCell"/>
</dbReference>